<name>A0ABT1C1G1_9BACT</name>
<dbReference type="PANTHER" id="PTHR43364">
    <property type="entry name" value="NADH-SPECIFIC METHYLGLYOXAL REDUCTASE-RELATED"/>
    <property type="match status" value="1"/>
</dbReference>
<gene>
    <name evidence="2" type="ORF">NG821_11535</name>
</gene>
<dbReference type="PRINTS" id="PR00069">
    <property type="entry name" value="ALDKETRDTASE"/>
</dbReference>
<dbReference type="Pfam" id="PF00248">
    <property type="entry name" value="Aldo_ket_red"/>
    <property type="match status" value="1"/>
</dbReference>
<dbReference type="EMBL" id="JAMXLY010000060">
    <property type="protein sequence ID" value="MCO6026458.1"/>
    <property type="molecule type" value="Genomic_DNA"/>
</dbReference>
<evidence type="ECO:0000259" key="1">
    <source>
        <dbReference type="Pfam" id="PF00248"/>
    </source>
</evidence>
<dbReference type="SUPFAM" id="SSF51430">
    <property type="entry name" value="NAD(P)-linked oxidoreductase"/>
    <property type="match status" value="1"/>
</dbReference>
<dbReference type="PANTHER" id="PTHR43364:SF6">
    <property type="entry name" value="OXIDOREDUCTASE-RELATED"/>
    <property type="match status" value="1"/>
</dbReference>
<dbReference type="CDD" id="cd19081">
    <property type="entry name" value="AKR_AKR9C1"/>
    <property type="match status" value="1"/>
</dbReference>
<dbReference type="InterPro" id="IPR023210">
    <property type="entry name" value="NADP_OxRdtase_dom"/>
</dbReference>
<dbReference type="RefSeq" id="WP_252761810.1">
    <property type="nucleotide sequence ID" value="NZ_JAMXLY010000060.1"/>
</dbReference>
<dbReference type="InterPro" id="IPR050523">
    <property type="entry name" value="AKR_Detox_Biosynth"/>
</dbReference>
<comment type="caution">
    <text evidence="2">The sequence shown here is derived from an EMBL/GenBank/DDBJ whole genome shotgun (WGS) entry which is preliminary data.</text>
</comment>
<keyword evidence="3" id="KW-1185">Reference proteome</keyword>
<sequence length="310" mass="34945">MKKRKIKNTDLEIAPICFGGNVFGWTLDEKQSFEILDKFVSGGYNFIDTADTYSWWVNGIGGQSETIIGKWLKARGNRQDVILATKVGSENKEHPVDVSKKHILESVDASLKRLQTDYIDLYYTHFDDEVTPVEETLEAYDEIIKAGKVRYIAASNVSPARLKESFKVAEEKNLPRYVALQPHYNLIVRDQFEKEYAPVVRQFDLSVFTYWSLESGFLSGKYKTEADFDKTARGASIKKYFDAHGKKLLAALRQVADKHGVQPATVSLAWLLAHPLVTAPIVSATKDSHLKAMFAATDLVLDQEDMDLLG</sequence>
<organism evidence="2 3">
    <name type="scientific">Segatella cerevisiae</name>
    <dbReference type="NCBI Taxonomy" id="2053716"/>
    <lineage>
        <taxon>Bacteria</taxon>
        <taxon>Pseudomonadati</taxon>
        <taxon>Bacteroidota</taxon>
        <taxon>Bacteroidia</taxon>
        <taxon>Bacteroidales</taxon>
        <taxon>Prevotellaceae</taxon>
        <taxon>Segatella</taxon>
    </lineage>
</organism>
<reference evidence="2 3" key="1">
    <citation type="submission" date="2022-06" db="EMBL/GenBank/DDBJ databases">
        <title>A taxonomic note on the genus Prevotella: Description of four novel genera and emended description of the genera Hallella and Xylanibacter.</title>
        <authorList>
            <person name="Hitch T.C.A."/>
        </authorList>
    </citation>
    <scope>NUCLEOTIDE SEQUENCE [LARGE SCALE GENOMIC DNA]</scope>
    <source>
        <strain evidence="2 3">DSM 100619</strain>
    </source>
</reference>
<proteinExistence type="predicted"/>
<dbReference type="InterPro" id="IPR036812">
    <property type="entry name" value="NAD(P)_OxRdtase_dom_sf"/>
</dbReference>
<protein>
    <submittedName>
        <fullName evidence="2">Aldo/keto reductase</fullName>
    </submittedName>
</protein>
<evidence type="ECO:0000313" key="3">
    <source>
        <dbReference type="Proteomes" id="UP001204015"/>
    </source>
</evidence>
<dbReference type="Proteomes" id="UP001204015">
    <property type="component" value="Unassembled WGS sequence"/>
</dbReference>
<dbReference type="Gene3D" id="3.20.20.100">
    <property type="entry name" value="NADP-dependent oxidoreductase domain"/>
    <property type="match status" value="1"/>
</dbReference>
<feature type="domain" description="NADP-dependent oxidoreductase" evidence="1">
    <location>
        <begin position="15"/>
        <end position="307"/>
    </location>
</feature>
<accession>A0ABT1C1G1</accession>
<dbReference type="InterPro" id="IPR020471">
    <property type="entry name" value="AKR"/>
</dbReference>
<evidence type="ECO:0000313" key="2">
    <source>
        <dbReference type="EMBL" id="MCO6026458.1"/>
    </source>
</evidence>